<keyword evidence="1" id="KW-0802">TPR repeat</keyword>
<dbReference type="InterPro" id="IPR019734">
    <property type="entry name" value="TPR_rpt"/>
</dbReference>
<reference evidence="2" key="1">
    <citation type="submission" date="2021-02" db="EMBL/GenBank/DDBJ databases">
        <authorList>
            <person name="Nowell W R."/>
        </authorList>
    </citation>
    <scope>NUCLEOTIDE SEQUENCE</scope>
</reference>
<dbReference type="Proteomes" id="UP000663829">
    <property type="component" value="Unassembled WGS sequence"/>
</dbReference>
<dbReference type="Gene3D" id="1.25.40.10">
    <property type="entry name" value="Tetratricopeptide repeat domain"/>
    <property type="match status" value="2"/>
</dbReference>
<dbReference type="SUPFAM" id="SSF52047">
    <property type="entry name" value="RNI-like"/>
    <property type="match status" value="1"/>
</dbReference>
<dbReference type="Proteomes" id="UP000681722">
    <property type="component" value="Unassembled WGS sequence"/>
</dbReference>
<dbReference type="EMBL" id="CAJNOQ010003846">
    <property type="protein sequence ID" value="CAF1032474.1"/>
    <property type="molecule type" value="Genomic_DNA"/>
</dbReference>
<feature type="repeat" description="TPR" evidence="1">
    <location>
        <begin position="376"/>
        <end position="409"/>
    </location>
</feature>
<name>A0A814J984_9BILA</name>
<organism evidence="2 4">
    <name type="scientific">Didymodactylos carnosus</name>
    <dbReference type="NCBI Taxonomy" id="1234261"/>
    <lineage>
        <taxon>Eukaryota</taxon>
        <taxon>Metazoa</taxon>
        <taxon>Spiralia</taxon>
        <taxon>Gnathifera</taxon>
        <taxon>Rotifera</taxon>
        <taxon>Eurotatoria</taxon>
        <taxon>Bdelloidea</taxon>
        <taxon>Philodinida</taxon>
        <taxon>Philodinidae</taxon>
        <taxon>Didymodactylos</taxon>
    </lineage>
</organism>
<dbReference type="AlphaFoldDB" id="A0A814J984"/>
<keyword evidence="4" id="KW-1185">Reference proteome</keyword>
<comment type="caution">
    <text evidence="2">The sequence shown here is derived from an EMBL/GenBank/DDBJ whole genome shotgun (WGS) entry which is preliminary data.</text>
</comment>
<evidence type="ECO:0000313" key="3">
    <source>
        <dbReference type="EMBL" id="CAF3803240.1"/>
    </source>
</evidence>
<accession>A0A814J984</accession>
<proteinExistence type="predicted"/>
<dbReference type="OrthoDB" id="5587616at2759"/>
<evidence type="ECO:0000256" key="1">
    <source>
        <dbReference type="PROSITE-ProRule" id="PRU00339"/>
    </source>
</evidence>
<dbReference type="EMBL" id="CAJOBC010003846">
    <property type="protein sequence ID" value="CAF3803240.1"/>
    <property type="molecule type" value="Genomic_DNA"/>
</dbReference>
<dbReference type="PROSITE" id="PS50005">
    <property type="entry name" value="TPR"/>
    <property type="match status" value="1"/>
</dbReference>
<dbReference type="Gene3D" id="3.80.10.10">
    <property type="entry name" value="Ribonuclease Inhibitor"/>
    <property type="match status" value="1"/>
</dbReference>
<dbReference type="SUPFAM" id="SSF48452">
    <property type="entry name" value="TPR-like"/>
    <property type="match status" value="1"/>
</dbReference>
<dbReference type="InterPro" id="IPR032675">
    <property type="entry name" value="LRR_dom_sf"/>
</dbReference>
<evidence type="ECO:0000313" key="2">
    <source>
        <dbReference type="EMBL" id="CAF1032474.1"/>
    </source>
</evidence>
<protein>
    <submittedName>
        <fullName evidence="2">Uncharacterized protein</fullName>
    </submittedName>
</protein>
<evidence type="ECO:0000313" key="4">
    <source>
        <dbReference type="Proteomes" id="UP000663829"/>
    </source>
</evidence>
<dbReference type="InterPro" id="IPR011990">
    <property type="entry name" value="TPR-like_helical_dom_sf"/>
</dbReference>
<dbReference type="SMART" id="SM00028">
    <property type="entry name" value="TPR"/>
    <property type="match status" value="4"/>
</dbReference>
<gene>
    <name evidence="2" type="ORF">GPM918_LOCUS15351</name>
    <name evidence="3" type="ORF">SRO942_LOCUS15351</name>
</gene>
<sequence length="534" mass="61749">MLPNELLFEIFCYLRAIDIIKAFYPLNFRFDSLIANISIDIDLADESIYTADLKNIIPRFVDQVKTLSVWDTETYNRFKNVYVSIDKCQQLRSLDLLGIGGSCIRDISFKLKFFPLLSSFYIRALSECSLGEMQVLYQAIFNNPTLKTLLITYIKTDEFNDISILNGNNIQKLKVKCAFAEFQKLLTIIPKIKYLMVDVDCSTNQGANVPSNLSLSMPNLIYLSLNAHLMEFVYIEYLLAQLSSLKQLLLELTDYGKFSYTDAWRWEKVLSSINNFDLTLPTAAKPEIKADERTPTKFDNDQEKSCTGQKFSFKELKSRNTYLKQLSDNDPNLSNRYLSLGNIAFERDQIESAHSNYVLALDLERKSQVVDHDRLASMHISLGTVFLELKDYMKSIDHYSEALDLYQNKLHGDNRVKIATVLFEYWRCYLDITRTLVLIGNEQLQKKYYELAMLAYKKGLVIRLANSRNASGIAGTYSSIAETYEIGFQDYDNALEHYKKVLNKYENATLPEDEVDIIDTRRAVDRVMRWLHQS</sequence>